<name>R7V9M6_CAPTE</name>
<protein>
    <recommendedName>
        <fullName evidence="4">DNA polymerase delta subunit 4</fullName>
    </recommendedName>
</protein>
<dbReference type="OrthoDB" id="337486at2759"/>
<dbReference type="Proteomes" id="UP000014760">
    <property type="component" value="Unassembled WGS sequence"/>
</dbReference>
<reference evidence="3" key="1">
    <citation type="submission" date="2012-12" db="EMBL/GenBank/DDBJ databases">
        <authorList>
            <person name="Hellsten U."/>
            <person name="Grimwood J."/>
            <person name="Chapman J.A."/>
            <person name="Shapiro H."/>
            <person name="Aerts A."/>
            <person name="Otillar R.P."/>
            <person name="Terry A.Y."/>
            <person name="Boore J.L."/>
            <person name="Simakov O."/>
            <person name="Marletaz F."/>
            <person name="Cho S.-J."/>
            <person name="Edsinger-Gonzales E."/>
            <person name="Havlak P."/>
            <person name="Kuo D.-H."/>
            <person name="Larsson T."/>
            <person name="Lv J."/>
            <person name="Arendt D."/>
            <person name="Savage R."/>
            <person name="Osoegawa K."/>
            <person name="de Jong P."/>
            <person name="Lindberg D.R."/>
            <person name="Seaver E.C."/>
            <person name="Weisblat D.A."/>
            <person name="Putnam N.H."/>
            <person name="Grigoriev I.V."/>
            <person name="Rokhsar D.S."/>
        </authorList>
    </citation>
    <scope>NUCLEOTIDE SEQUENCE</scope>
    <source>
        <strain evidence="3">I ESC-2004</strain>
    </source>
</reference>
<reference evidence="2" key="3">
    <citation type="submission" date="2015-06" db="UniProtKB">
        <authorList>
            <consortium name="EnsemblMetazoa"/>
        </authorList>
    </citation>
    <scope>IDENTIFICATION</scope>
</reference>
<dbReference type="PANTHER" id="PTHR14303:SF0">
    <property type="entry name" value="DNA POLYMERASE DELTA SUBUNIT 4"/>
    <property type="match status" value="1"/>
</dbReference>
<dbReference type="EnsemblMetazoa" id="CapteT193761">
    <property type="protein sequence ID" value="CapteP193761"/>
    <property type="gene ID" value="CapteG193761"/>
</dbReference>
<dbReference type="EMBL" id="KB293867">
    <property type="protein sequence ID" value="ELU15284.1"/>
    <property type="molecule type" value="Genomic_DNA"/>
</dbReference>
<dbReference type="InterPro" id="IPR007218">
    <property type="entry name" value="DNA_pol_delta_4"/>
</dbReference>
<dbReference type="HOGENOM" id="CLU_132157_0_0_1"/>
<dbReference type="OMA" id="CTGISRM"/>
<organism evidence="1">
    <name type="scientific">Capitella teleta</name>
    <name type="common">Polychaete worm</name>
    <dbReference type="NCBI Taxonomy" id="283909"/>
    <lineage>
        <taxon>Eukaryota</taxon>
        <taxon>Metazoa</taxon>
        <taxon>Spiralia</taxon>
        <taxon>Lophotrochozoa</taxon>
        <taxon>Annelida</taxon>
        <taxon>Polychaeta</taxon>
        <taxon>Sedentaria</taxon>
        <taxon>Scolecida</taxon>
        <taxon>Capitellidae</taxon>
        <taxon>Capitella</taxon>
    </lineage>
</organism>
<evidence type="ECO:0000313" key="2">
    <source>
        <dbReference type="EnsemblMetazoa" id="CapteP193761"/>
    </source>
</evidence>
<dbReference type="Pfam" id="PF04081">
    <property type="entry name" value="DNA_pol_delta_4"/>
    <property type="match status" value="1"/>
</dbReference>
<dbReference type="GO" id="GO:0043625">
    <property type="term" value="C:delta DNA polymerase complex"/>
    <property type="evidence" value="ECO:0007669"/>
    <property type="project" value="TreeGrafter"/>
</dbReference>
<evidence type="ECO:0008006" key="4">
    <source>
        <dbReference type="Google" id="ProtNLM"/>
    </source>
</evidence>
<proteinExistence type="predicted"/>
<reference evidence="1 3" key="2">
    <citation type="journal article" date="2013" name="Nature">
        <title>Insights into bilaterian evolution from three spiralian genomes.</title>
        <authorList>
            <person name="Simakov O."/>
            <person name="Marletaz F."/>
            <person name="Cho S.J."/>
            <person name="Edsinger-Gonzales E."/>
            <person name="Havlak P."/>
            <person name="Hellsten U."/>
            <person name="Kuo D.H."/>
            <person name="Larsson T."/>
            <person name="Lv J."/>
            <person name="Arendt D."/>
            <person name="Savage R."/>
            <person name="Osoegawa K."/>
            <person name="de Jong P."/>
            <person name="Grimwood J."/>
            <person name="Chapman J.A."/>
            <person name="Shapiro H."/>
            <person name="Aerts A."/>
            <person name="Otillar R.P."/>
            <person name="Terry A.Y."/>
            <person name="Boore J.L."/>
            <person name="Grigoriev I.V."/>
            <person name="Lindberg D.R."/>
            <person name="Seaver E.C."/>
            <person name="Weisblat D.A."/>
            <person name="Putnam N.H."/>
            <person name="Rokhsar D.S."/>
        </authorList>
    </citation>
    <scope>NUCLEOTIDE SEQUENCE</scope>
    <source>
        <strain evidence="1 3">I ESC-2004</strain>
    </source>
</reference>
<dbReference type="STRING" id="283909.R7V9M6"/>
<dbReference type="GO" id="GO:0003887">
    <property type="term" value="F:DNA-directed DNA polymerase activity"/>
    <property type="evidence" value="ECO:0007669"/>
    <property type="project" value="TreeGrafter"/>
</dbReference>
<gene>
    <name evidence="1" type="ORF">CAPTEDRAFT_193761</name>
</gene>
<dbReference type="GO" id="GO:0006261">
    <property type="term" value="P:DNA-templated DNA replication"/>
    <property type="evidence" value="ECO:0007669"/>
    <property type="project" value="TreeGrafter"/>
</dbReference>
<sequence>MASKITGHFKVIKTSDPSTSKKKSKCKVEIIDDDTPIIPLNKDLEYLRQFDLDFQYGPCTGITRLERWQRAEKFGLNPPVAVRDLINSHCHDNQYTCGLVKTRMKNAFSSYILVIFSLWQGFEI</sequence>
<dbReference type="PANTHER" id="PTHR14303">
    <property type="entry name" value="DNA POLYMERASE DELTA SUBUNIT 4"/>
    <property type="match status" value="1"/>
</dbReference>
<dbReference type="EMBL" id="AMQN01004568">
    <property type="status" value="NOT_ANNOTATED_CDS"/>
    <property type="molecule type" value="Genomic_DNA"/>
</dbReference>
<evidence type="ECO:0000313" key="3">
    <source>
        <dbReference type="Proteomes" id="UP000014760"/>
    </source>
</evidence>
<evidence type="ECO:0000313" key="1">
    <source>
        <dbReference type="EMBL" id="ELU15284.1"/>
    </source>
</evidence>
<accession>R7V9M6</accession>
<dbReference type="GO" id="GO:0000731">
    <property type="term" value="P:DNA synthesis involved in DNA repair"/>
    <property type="evidence" value="ECO:0007669"/>
    <property type="project" value="InterPro"/>
</dbReference>
<dbReference type="AlphaFoldDB" id="R7V9M6"/>
<keyword evidence="3" id="KW-1185">Reference proteome</keyword>